<sequence length="253" mass="28992">MSTIEDPMPRLVHRESARGKILILDLNGLLVRYYNEEKANAARPNPYLFFRPEPEIEVWSQPECIRYETSRESDSGGYLYLKRFPRLYHYNLASRDVLLVDNSVKKNSTNSPFSAIHPRSFIPWTEEHAPHRDQFLCGTLLLWLQAWRQCTTLTPDYVCDHYHEIGAQDPIERLRSYWGPELTPELSTRLFCDVTAADMKIAMTFFTSTAWSTSRVVIDANLVGEIEGDMPVEDMPVGDVPISVTGVDDTSMA</sequence>
<evidence type="ECO:0000313" key="2">
    <source>
        <dbReference type="Proteomes" id="UP001633002"/>
    </source>
</evidence>
<proteinExistence type="predicted"/>
<keyword evidence="2" id="KW-1185">Reference proteome</keyword>
<gene>
    <name evidence="1" type="ORF">R1sor_023441</name>
</gene>
<dbReference type="Proteomes" id="UP001633002">
    <property type="component" value="Unassembled WGS sequence"/>
</dbReference>
<evidence type="ECO:0008006" key="3">
    <source>
        <dbReference type="Google" id="ProtNLM"/>
    </source>
</evidence>
<comment type="caution">
    <text evidence="1">The sequence shown here is derived from an EMBL/GenBank/DDBJ whole genome shotgun (WGS) entry which is preliminary data.</text>
</comment>
<evidence type="ECO:0000313" key="1">
    <source>
        <dbReference type="EMBL" id="KAL3680485.1"/>
    </source>
</evidence>
<protein>
    <recommendedName>
        <fullName evidence="3">FCP1 homology domain-containing protein</fullName>
    </recommendedName>
</protein>
<organism evidence="1 2">
    <name type="scientific">Riccia sorocarpa</name>
    <dbReference type="NCBI Taxonomy" id="122646"/>
    <lineage>
        <taxon>Eukaryota</taxon>
        <taxon>Viridiplantae</taxon>
        <taxon>Streptophyta</taxon>
        <taxon>Embryophyta</taxon>
        <taxon>Marchantiophyta</taxon>
        <taxon>Marchantiopsida</taxon>
        <taxon>Marchantiidae</taxon>
        <taxon>Marchantiales</taxon>
        <taxon>Ricciaceae</taxon>
        <taxon>Riccia</taxon>
    </lineage>
</organism>
<name>A0ABD3GR05_9MARC</name>
<dbReference type="EMBL" id="JBJQOH010000007">
    <property type="protein sequence ID" value="KAL3680485.1"/>
    <property type="molecule type" value="Genomic_DNA"/>
</dbReference>
<reference evidence="1 2" key="1">
    <citation type="submission" date="2024-09" db="EMBL/GenBank/DDBJ databases">
        <title>Chromosome-scale assembly of Riccia sorocarpa.</title>
        <authorList>
            <person name="Paukszto L."/>
        </authorList>
    </citation>
    <scope>NUCLEOTIDE SEQUENCE [LARGE SCALE GENOMIC DNA]</scope>
    <source>
        <strain evidence="1">LP-2024</strain>
        <tissue evidence="1">Aerial parts of the thallus</tissue>
    </source>
</reference>
<accession>A0ABD3GR05</accession>
<dbReference type="AlphaFoldDB" id="A0ABD3GR05"/>